<comment type="similarity">
    <text evidence="2 10">Belongs to the TonB family.</text>
</comment>
<keyword evidence="6" id="KW-0812">Transmembrane</keyword>
<name>A0ABY3X4D6_9GAMM</name>
<evidence type="ECO:0000259" key="13">
    <source>
        <dbReference type="PROSITE" id="PS52015"/>
    </source>
</evidence>
<feature type="region of interest" description="Disordered" evidence="11">
    <location>
        <begin position="59"/>
        <end position="166"/>
    </location>
</feature>
<evidence type="ECO:0000256" key="12">
    <source>
        <dbReference type="SAM" id="SignalP"/>
    </source>
</evidence>
<dbReference type="InterPro" id="IPR006260">
    <property type="entry name" value="TonB/TolA_C"/>
</dbReference>
<dbReference type="PRINTS" id="PR01374">
    <property type="entry name" value="TONBPROTEIN"/>
</dbReference>
<dbReference type="Gene3D" id="3.30.1150.10">
    <property type="match status" value="1"/>
</dbReference>
<feature type="domain" description="TonB C-terminal" evidence="13">
    <location>
        <begin position="168"/>
        <end position="257"/>
    </location>
</feature>
<dbReference type="SUPFAM" id="SSF74653">
    <property type="entry name" value="TolA/TonB C-terminal domain"/>
    <property type="match status" value="1"/>
</dbReference>
<evidence type="ECO:0000256" key="3">
    <source>
        <dbReference type="ARBA" id="ARBA00022448"/>
    </source>
</evidence>
<dbReference type="Proteomes" id="UP000829542">
    <property type="component" value="Chromosome"/>
</dbReference>
<evidence type="ECO:0000256" key="5">
    <source>
        <dbReference type="ARBA" id="ARBA00022519"/>
    </source>
</evidence>
<dbReference type="Pfam" id="PF03544">
    <property type="entry name" value="TonB_C"/>
    <property type="match status" value="1"/>
</dbReference>
<feature type="compositionally biased region" description="Basic and acidic residues" evidence="11">
    <location>
        <begin position="128"/>
        <end position="144"/>
    </location>
</feature>
<dbReference type="PANTHER" id="PTHR33446">
    <property type="entry name" value="PROTEIN TONB-RELATED"/>
    <property type="match status" value="1"/>
</dbReference>
<accession>A0ABY3X4D6</accession>
<dbReference type="PANTHER" id="PTHR33446:SF2">
    <property type="entry name" value="PROTEIN TONB"/>
    <property type="match status" value="1"/>
</dbReference>
<reference evidence="14 15" key="1">
    <citation type="submission" date="2022-03" db="EMBL/GenBank/DDBJ databases">
        <title>Ignatzschineria rhizosphaerae HR5S32.</title>
        <authorList>
            <person name="Sun J.Q."/>
            <person name="Feng J.Y."/>
        </authorList>
    </citation>
    <scope>NUCLEOTIDE SEQUENCE [LARGE SCALE GENOMIC DNA]</scope>
    <source>
        <strain evidence="14 15">HR5S32</strain>
    </source>
</reference>
<feature type="chain" id="PRO_5046328775" description="Protein TonB" evidence="12">
    <location>
        <begin position="23"/>
        <end position="257"/>
    </location>
</feature>
<evidence type="ECO:0000256" key="9">
    <source>
        <dbReference type="ARBA" id="ARBA00023136"/>
    </source>
</evidence>
<keyword evidence="5 10" id="KW-0997">Cell inner membrane</keyword>
<dbReference type="EMBL" id="CP093379">
    <property type="protein sequence ID" value="UNM96621.1"/>
    <property type="molecule type" value="Genomic_DNA"/>
</dbReference>
<feature type="compositionally biased region" description="Basic and acidic residues" evidence="11">
    <location>
        <begin position="95"/>
        <end position="119"/>
    </location>
</feature>
<dbReference type="NCBIfam" id="TIGR01352">
    <property type="entry name" value="tonB_Cterm"/>
    <property type="match status" value="1"/>
</dbReference>
<comment type="subcellular location">
    <subcellularLocation>
        <location evidence="1 10">Cell inner membrane</location>
        <topology evidence="1 10">Single-pass membrane protein</topology>
        <orientation evidence="1 10">Periplasmic side</orientation>
    </subcellularLocation>
</comment>
<dbReference type="RefSeq" id="WP_242150549.1">
    <property type="nucleotide sequence ID" value="NZ_CP093379.1"/>
</dbReference>
<keyword evidence="8" id="KW-1133">Transmembrane helix</keyword>
<keyword evidence="4 10" id="KW-1003">Cell membrane</keyword>
<evidence type="ECO:0000256" key="7">
    <source>
        <dbReference type="ARBA" id="ARBA00022927"/>
    </source>
</evidence>
<organism evidence="14 15">
    <name type="scientific">Ignatzschineria rhizosphaerae</name>
    <dbReference type="NCBI Taxonomy" id="2923279"/>
    <lineage>
        <taxon>Bacteria</taxon>
        <taxon>Pseudomonadati</taxon>
        <taxon>Pseudomonadota</taxon>
        <taxon>Gammaproteobacteria</taxon>
        <taxon>Cardiobacteriales</taxon>
        <taxon>Ignatzschineriaceae</taxon>
        <taxon>Ignatzschineria</taxon>
    </lineage>
</organism>
<protein>
    <recommendedName>
        <fullName evidence="10">Protein TonB</fullName>
    </recommendedName>
</protein>
<dbReference type="PROSITE" id="PS52015">
    <property type="entry name" value="TONB_CTD"/>
    <property type="match status" value="1"/>
</dbReference>
<sequence>MMNNGNRVTAIMAILCVSLVHAGAYMGLTAVSDPEMSMMQEGNAVSMTMHEFQLAGVTEQTEGNAEDSAMDSEEAPEPQVEEPPKEETPPEPEPEPPKPEPEPEPKPEPKPEPPKEEVVTTKAPSENKVQRQEAKPEPKPERRQQRQQPRKQASDSNARAVQTAKAVYSESEVSVLSKPTPGYPRAARQRRMQGTVDLLVGINESGSAYSVKIARSSGHDILDKAAAKAAHGIRLKPYKVNGVATSIQVKIQYVFKM</sequence>
<keyword evidence="15" id="KW-1185">Reference proteome</keyword>
<evidence type="ECO:0000313" key="14">
    <source>
        <dbReference type="EMBL" id="UNM96621.1"/>
    </source>
</evidence>
<keyword evidence="9" id="KW-0472">Membrane</keyword>
<evidence type="ECO:0000256" key="4">
    <source>
        <dbReference type="ARBA" id="ARBA00022475"/>
    </source>
</evidence>
<feature type="compositionally biased region" description="Acidic residues" evidence="11">
    <location>
        <begin position="64"/>
        <end position="80"/>
    </location>
</feature>
<gene>
    <name evidence="14" type="ORF">MMG00_01795</name>
</gene>
<dbReference type="InterPro" id="IPR003538">
    <property type="entry name" value="TonB"/>
</dbReference>
<dbReference type="InterPro" id="IPR037682">
    <property type="entry name" value="TonB_C"/>
</dbReference>
<evidence type="ECO:0000256" key="8">
    <source>
        <dbReference type="ARBA" id="ARBA00022989"/>
    </source>
</evidence>
<evidence type="ECO:0000313" key="15">
    <source>
        <dbReference type="Proteomes" id="UP000829542"/>
    </source>
</evidence>
<keyword evidence="12" id="KW-0732">Signal</keyword>
<evidence type="ECO:0000256" key="6">
    <source>
        <dbReference type="ARBA" id="ARBA00022692"/>
    </source>
</evidence>
<evidence type="ECO:0000256" key="10">
    <source>
        <dbReference type="RuleBase" id="RU362123"/>
    </source>
</evidence>
<feature type="signal peptide" evidence="12">
    <location>
        <begin position="1"/>
        <end position="22"/>
    </location>
</feature>
<keyword evidence="7 10" id="KW-0653">Protein transport</keyword>
<keyword evidence="3 10" id="KW-0813">Transport</keyword>
<proteinExistence type="inferred from homology"/>
<evidence type="ECO:0000256" key="2">
    <source>
        <dbReference type="ARBA" id="ARBA00006555"/>
    </source>
</evidence>
<evidence type="ECO:0000256" key="11">
    <source>
        <dbReference type="SAM" id="MobiDB-lite"/>
    </source>
</evidence>
<evidence type="ECO:0000256" key="1">
    <source>
        <dbReference type="ARBA" id="ARBA00004383"/>
    </source>
</evidence>
<dbReference type="InterPro" id="IPR051045">
    <property type="entry name" value="TonB-dependent_transducer"/>
</dbReference>
<comment type="function">
    <text evidence="10">Interacts with outer membrane receptor proteins that carry out high-affinity binding and energy dependent uptake into the periplasmic space of specific substrates. It could act to transduce energy from the cytoplasmic membrane to specific energy-requiring processes in the outer membrane, resulting in the release into the periplasm of ligands bound by these outer membrane proteins.</text>
</comment>
<keyword evidence="10" id="KW-0735">Signal-anchor</keyword>